<dbReference type="EMBL" id="FUYL01000004">
    <property type="protein sequence ID" value="SKB44805.1"/>
    <property type="molecule type" value="Genomic_DNA"/>
</dbReference>
<dbReference type="STRING" id="561365.SAMN05660866_01532"/>
<accession>A0A1T5BCD1</accession>
<dbReference type="OrthoDB" id="1442826at2"/>
<gene>
    <name evidence="1" type="ORF">SAMN05660866_01532</name>
</gene>
<proteinExistence type="predicted"/>
<reference evidence="2" key="1">
    <citation type="submission" date="2017-02" db="EMBL/GenBank/DDBJ databases">
        <authorList>
            <person name="Varghese N."/>
            <person name="Submissions S."/>
        </authorList>
    </citation>
    <scope>NUCLEOTIDE SEQUENCE [LARGE SCALE GENOMIC DNA]</scope>
    <source>
        <strain evidence="2">DSM 23546</strain>
    </source>
</reference>
<dbReference type="Proteomes" id="UP000190339">
    <property type="component" value="Unassembled WGS sequence"/>
</dbReference>
<keyword evidence="2" id="KW-1185">Reference proteome</keyword>
<dbReference type="RefSeq" id="WP_079512018.1">
    <property type="nucleotide sequence ID" value="NZ_FUYL01000004.1"/>
</dbReference>
<evidence type="ECO:0000313" key="1">
    <source>
        <dbReference type="EMBL" id="SKB44805.1"/>
    </source>
</evidence>
<dbReference type="AlphaFoldDB" id="A0A1T5BCD1"/>
<evidence type="ECO:0000313" key="2">
    <source>
        <dbReference type="Proteomes" id="UP000190339"/>
    </source>
</evidence>
<organism evidence="1 2">
    <name type="scientific">Maribacter arcticus</name>
    <dbReference type="NCBI Taxonomy" id="561365"/>
    <lineage>
        <taxon>Bacteria</taxon>
        <taxon>Pseudomonadati</taxon>
        <taxon>Bacteroidota</taxon>
        <taxon>Flavobacteriia</taxon>
        <taxon>Flavobacteriales</taxon>
        <taxon>Flavobacteriaceae</taxon>
        <taxon>Maribacter</taxon>
    </lineage>
</organism>
<name>A0A1T5BCD1_9FLAO</name>
<sequence>MEKVNYIIHLNAVFERFNNDERIKQGHITLYLAFFQKWNREFFKKTLTINRQFIMEKAKFKSKTTYHNYLKDLNDWGYLNYFRSFHPARGSKVRMPIFGTTSGTSSGTQAYQKMANSVPEPGQNLVPSYKHKTKENLNKQAKPKNELAVLIFFKENNWPEMEGRKFYAYYHARKWKLQRGLNVRNWKLQAKNFVENGYEIRQEATTPISGYLSNMRKNYNEPL</sequence>
<protein>
    <submittedName>
        <fullName evidence="1">Uncharacterized protein</fullName>
    </submittedName>
</protein>